<protein>
    <submittedName>
        <fullName evidence="1">Uncharacterized protein</fullName>
    </submittedName>
</protein>
<proteinExistence type="predicted"/>
<reference evidence="1" key="1">
    <citation type="submission" date="2020-03" db="EMBL/GenBank/DDBJ databases">
        <title>The deep terrestrial virosphere.</title>
        <authorList>
            <person name="Holmfeldt K."/>
            <person name="Nilsson E."/>
            <person name="Simone D."/>
            <person name="Lopez-Fernandez M."/>
            <person name="Wu X."/>
            <person name="de Brujin I."/>
            <person name="Lundin D."/>
            <person name="Andersson A."/>
            <person name="Bertilsson S."/>
            <person name="Dopson M."/>
        </authorList>
    </citation>
    <scope>NUCLEOTIDE SEQUENCE</scope>
    <source>
        <strain evidence="1">MM415B02163</strain>
    </source>
</reference>
<gene>
    <name evidence="1" type="ORF">MM415B02163_0002</name>
</gene>
<dbReference type="EMBL" id="MT142601">
    <property type="protein sequence ID" value="QJA85884.1"/>
    <property type="molecule type" value="Genomic_DNA"/>
</dbReference>
<name>A0A6M3KWN0_9ZZZZ</name>
<accession>A0A6M3KWN0</accession>
<evidence type="ECO:0000313" key="1">
    <source>
        <dbReference type="EMBL" id="QJA85884.1"/>
    </source>
</evidence>
<organism evidence="1">
    <name type="scientific">viral metagenome</name>
    <dbReference type="NCBI Taxonomy" id="1070528"/>
    <lineage>
        <taxon>unclassified sequences</taxon>
        <taxon>metagenomes</taxon>
        <taxon>organismal metagenomes</taxon>
    </lineage>
</organism>
<dbReference type="AlphaFoldDB" id="A0A6M3KWN0"/>
<sequence>MNKEKTPDVEKEVEKQTEVEDLSSVDIGLDNTAQVEIYAKERFNCAVGYQTLYVRASAVRASVRANKAVGNPEAAEHFGKQLAELERDISHCLRGIKEIDFLCPEAKKRMQEMAKTAK</sequence>